<dbReference type="WBParaSite" id="GPUH_0001311701-mRNA-1">
    <property type="protein sequence ID" value="GPUH_0001311701-mRNA-1"/>
    <property type="gene ID" value="GPUH_0001311701"/>
</dbReference>
<dbReference type="InterPro" id="IPR036770">
    <property type="entry name" value="Ankyrin_rpt-contain_sf"/>
</dbReference>
<dbReference type="EMBL" id="UYRT01079918">
    <property type="protein sequence ID" value="VDN21658.1"/>
    <property type="molecule type" value="Genomic_DNA"/>
</dbReference>
<dbReference type="SMART" id="SM00248">
    <property type="entry name" value="ANK"/>
    <property type="match status" value="5"/>
</dbReference>
<reference evidence="2 3" key="2">
    <citation type="submission" date="2018-11" db="EMBL/GenBank/DDBJ databases">
        <authorList>
            <consortium name="Pathogen Informatics"/>
        </authorList>
    </citation>
    <scope>NUCLEOTIDE SEQUENCE [LARGE SCALE GENOMIC DNA]</scope>
</reference>
<proteinExistence type="predicted"/>
<evidence type="ECO:0000313" key="4">
    <source>
        <dbReference type="WBParaSite" id="GPUH_0001311701-mRNA-1"/>
    </source>
</evidence>
<dbReference type="Gene3D" id="1.25.40.20">
    <property type="entry name" value="Ankyrin repeat-containing domain"/>
    <property type="match status" value="3"/>
</dbReference>
<dbReference type="PROSITE" id="PS50088">
    <property type="entry name" value="ANK_REPEAT"/>
    <property type="match status" value="2"/>
</dbReference>
<evidence type="ECO:0000313" key="2">
    <source>
        <dbReference type="EMBL" id="VDN21658.1"/>
    </source>
</evidence>
<dbReference type="InterPro" id="IPR002110">
    <property type="entry name" value="Ankyrin_rpt"/>
</dbReference>
<accession>A0A183DWL2</accession>
<dbReference type="Proteomes" id="UP000271098">
    <property type="component" value="Unassembled WGS sequence"/>
</dbReference>
<dbReference type="SUPFAM" id="SSF48403">
    <property type="entry name" value="Ankyrin repeat"/>
    <property type="match status" value="2"/>
</dbReference>
<dbReference type="Pfam" id="PF00023">
    <property type="entry name" value="Ank"/>
    <property type="match status" value="1"/>
</dbReference>
<dbReference type="OrthoDB" id="432281at2759"/>
<dbReference type="PROSITE" id="PS50297">
    <property type="entry name" value="ANK_REP_REGION"/>
    <property type="match status" value="2"/>
</dbReference>
<dbReference type="AlphaFoldDB" id="A0A183DWL2"/>
<feature type="repeat" description="ANK" evidence="1">
    <location>
        <begin position="259"/>
        <end position="292"/>
    </location>
</feature>
<name>A0A183DWL2_9BILA</name>
<gene>
    <name evidence="2" type="ORF">GPUH_LOCUS13103</name>
</gene>
<protein>
    <submittedName>
        <fullName evidence="4">ANK_REP_REGION domain-containing protein</fullName>
    </submittedName>
</protein>
<evidence type="ECO:0000313" key="3">
    <source>
        <dbReference type="Proteomes" id="UP000271098"/>
    </source>
</evidence>
<dbReference type="Pfam" id="PF12796">
    <property type="entry name" value="Ank_2"/>
    <property type="match status" value="1"/>
</dbReference>
<dbReference type="PANTHER" id="PTHR24172">
    <property type="entry name" value="ANK_REP_REGION DOMAIN-CONTAINING PROTEIN"/>
    <property type="match status" value="1"/>
</dbReference>
<evidence type="ECO:0000256" key="1">
    <source>
        <dbReference type="PROSITE-ProRule" id="PRU00023"/>
    </source>
</evidence>
<organism evidence="4">
    <name type="scientific">Gongylonema pulchrum</name>
    <dbReference type="NCBI Taxonomy" id="637853"/>
    <lineage>
        <taxon>Eukaryota</taxon>
        <taxon>Metazoa</taxon>
        <taxon>Ecdysozoa</taxon>
        <taxon>Nematoda</taxon>
        <taxon>Chromadorea</taxon>
        <taxon>Rhabditida</taxon>
        <taxon>Spirurina</taxon>
        <taxon>Spiruromorpha</taxon>
        <taxon>Spiruroidea</taxon>
        <taxon>Gongylonematidae</taxon>
        <taxon>Gongylonema</taxon>
    </lineage>
</organism>
<dbReference type="PANTHER" id="PTHR24172:SF4">
    <property type="entry name" value="ANK_REP_REGION DOMAIN-CONTAINING PROTEIN"/>
    <property type="match status" value="1"/>
</dbReference>
<sequence length="465" mass="52844">MALDFDTKRFTELEDLQIRGELEQLRRIVVKNLDNDAFVRYIKRFRKQQERHEIVEYLASAFPKSIDILDVNGRAAIHYAAIQQNAIYDTLIDCGANELLADRTGLTAAQYRENPRTTLSVPSPLMSATAGLTFNRFLLDENLYDPGNANFSAQFLSKAFFEKKVFILDAPSESDLNQWLLEGNVDQLEQVLLDGRGHLLADRTSTIEAVNEFLNGIPKYQSKIDAIHKAVEEGDVRRVKSLIDREQLSTARNKYGNSAGRTALHYASADSTGEHLIKLLQRAGADAFVEDKLGHTPFYYRTHGRHLNMKMLKDNAVMNELISGQMNRTLLQDLEEDVSDWIHTGNVGKLEELVLNGYADFLLGRSHEVDDPDTVNFLDVLPQYQKMAFCRDVRHMAPLHKTLVFGQTDIAKYLIKNYPQSTNAMDQNKRTPLHYAAALRDGGYLYKLMRKAGADPNVYDYVSYP</sequence>
<keyword evidence="3" id="KW-1185">Reference proteome</keyword>
<reference evidence="4" key="1">
    <citation type="submission" date="2016-06" db="UniProtKB">
        <authorList>
            <consortium name="WormBaseParasite"/>
        </authorList>
    </citation>
    <scope>IDENTIFICATION</scope>
</reference>
<keyword evidence="1" id="KW-0040">ANK repeat</keyword>
<feature type="repeat" description="ANK" evidence="1">
    <location>
        <begin position="428"/>
        <end position="461"/>
    </location>
</feature>